<dbReference type="GO" id="GO:0005634">
    <property type="term" value="C:nucleus"/>
    <property type="evidence" value="ECO:0007669"/>
    <property type="project" value="UniProtKB-SubCell"/>
</dbReference>
<evidence type="ECO:0000259" key="12">
    <source>
        <dbReference type="PROSITE" id="PS50157"/>
    </source>
</evidence>
<evidence type="ECO:0000256" key="5">
    <source>
        <dbReference type="ARBA" id="ARBA00022771"/>
    </source>
</evidence>
<evidence type="ECO:0000256" key="10">
    <source>
        <dbReference type="ARBA" id="ARBA00023242"/>
    </source>
</evidence>
<dbReference type="PANTHER" id="PTHR24394:SF44">
    <property type="entry name" value="ZINC FINGER PROTEIN 271-LIKE"/>
    <property type="match status" value="1"/>
</dbReference>
<dbReference type="AlphaFoldDB" id="A0A8R1HW26"/>
<name>A0A8R1HW26_CAEJA</name>
<evidence type="ECO:0000256" key="8">
    <source>
        <dbReference type="ARBA" id="ARBA00023125"/>
    </source>
</evidence>
<dbReference type="InterPro" id="IPR013087">
    <property type="entry name" value="Znf_C2H2_type"/>
</dbReference>
<dbReference type="PROSITE" id="PS00028">
    <property type="entry name" value="ZINC_FINGER_C2H2_1"/>
    <property type="match status" value="4"/>
</dbReference>
<dbReference type="Pfam" id="PF00096">
    <property type="entry name" value="zf-C2H2"/>
    <property type="match status" value="1"/>
</dbReference>
<dbReference type="GO" id="GO:0000122">
    <property type="term" value="P:negative regulation of transcription by RNA polymerase II"/>
    <property type="evidence" value="ECO:0007669"/>
    <property type="project" value="UniProtKB-ARBA"/>
</dbReference>
<comment type="similarity">
    <text evidence="2">Belongs to the krueppel C2H2-type zinc-finger protein family.</text>
</comment>
<dbReference type="GO" id="GO:0042802">
    <property type="term" value="F:identical protein binding"/>
    <property type="evidence" value="ECO:0007669"/>
    <property type="project" value="UniProtKB-ARBA"/>
</dbReference>
<feature type="domain" description="C2H2-type" evidence="12">
    <location>
        <begin position="107"/>
        <end position="138"/>
    </location>
</feature>
<evidence type="ECO:0000313" key="14">
    <source>
        <dbReference type="Proteomes" id="UP000005237"/>
    </source>
</evidence>
<dbReference type="EnsemblMetazoa" id="CJA10293.1">
    <property type="protein sequence ID" value="CJA10293.1"/>
    <property type="gene ID" value="WBGene00129497"/>
</dbReference>
<reference evidence="13" key="2">
    <citation type="submission" date="2022-06" db="UniProtKB">
        <authorList>
            <consortium name="EnsemblMetazoa"/>
        </authorList>
    </citation>
    <scope>IDENTIFICATION</scope>
    <source>
        <strain evidence="13">DF5081</strain>
    </source>
</reference>
<reference evidence="14" key="1">
    <citation type="submission" date="2010-08" db="EMBL/GenBank/DDBJ databases">
        <authorList>
            <consortium name="Caenorhabditis japonica Sequencing Consortium"/>
            <person name="Wilson R.K."/>
        </authorList>
    </citation>
    <scope>NUCLEOTIDE SEQUENCE [LARGE SCALE GENOMIC DNA]</scope>
    <source>
        <strain evidence="14">DF5081</strain>
    </source>
</reference>
<protein>
    <recommendedName>
        <fullName evidence="12">C2H2-type domain-containing protein</fullName>
    </recommendedName>
</protein>
<dbReference type="Gene3D" id="3.30.160.60">
    <property type="entry name" value="Classic Zinc Finger"/>
    <property type="match status" value="4"/>
</dbReference>
<keyword evidence="14" id="KW-1185">Reference proteome</keyword>
<keyword evidence="7" id="KW-0805">Transcription regulation</keyword>
<dbReference type="SUPFAM" id="SSF57667">
    <property type="entry name" value="beta-beta-alpha zinc fingers"/>
    <property type="match status" value="2"/>
</dbReference>
<proteinExistence type="inferred from homology"/>
<dbReference type="GO" id="GO:0008270">
    <property type="term" value="F:zinc ion binding"/>
    <property type="evidence" value="ECO:0007669"/>
    <property type="project" value="UniProtKB-KW"/>
</dbReference>
<evidence type="ECO:0000256" key="4">
    <source>
        <dbReference type="ARBA" id="ARBA00022737"/>
    </source>
</evidence>
<evidence type="ECO:0000256" key="2">
    <source>
        <dbReference type="ARBA" id="ARBA00006991"/>
    </source>
</evidence>
<keyword evidence="3" id="KW-0479">Metal-binding</keyword>
<dbReference type="InterPro" id="IPR036236">
    <property type="entry name" value="Znf_C2H2_sf"/>
</dbReference>
<sequence length="206" mass="24592">MEQSCSFMPQIRTVFHRVEQKAAPPPTTYRRNDPTNRKYRMRKRAPAQVYYCTQCEKHIKYPSKINEHMRKHTGERPYACPVCRDCFTQSHALKRHMMVHVVLEKPFQCLFCLVSFKLLRDKDEHEGEHMRIHTGEKPFGCEMCGMRFAHRTPMINHYRVQHMDDSPFSNFESSPESEKHVFAEEVNPFLTLSDEEEEFEEHLNQL</sequence>
<evidence type="ECO:0000313" key="13">
    <source>
        <dbReference type="EnsemblMetazoa" id="CJA10293.1"/>
    </source>
</evidence>
<feature type="domain" description="C2H2-type" evidence="12">
    <location>
        <begin position="50"/>
        <end position="77"/>
    </location>
</feature>
<dbReference type="Proteomes" id="UP000005237">
    <property type="component" value="Unassembled WGS sequence"/>
</dbReference>
<dbReference type="PROSITE" id="PS50157">
    <property type="entry name" value="ZINC_FINGER_C2H2_2"/>
    <property type="match status" value="4"/>
</dbReference>
<keyword evidence="6" id="KW-0862">Zinc</keyword>
<evidence type="ECO:0000256" key="9">
    <source>
        <dbReference type="ARBA" id="ARBA00023163"/>
    </source>
</evidence>
<comment type="subcellular location">
    <subcellularLocation>
        <location evidence="1">Nucleus</location>
    </subcellularLocation>
</comment>
<keyword evidence="5 11" id="KW-0863">Zinc-finger</keyword>
<evidence type="ECO:0000256" key="7">
    <source>
        <dbReference type="ARBA" id="ARBA00023015"/>
    </source>
</evidence>
<organism evidence="13 14">
    <name type="scientific">Caenorhabditis japonica</name>
    <dbReference type="NCBI Taxonomy" id="281687"/>
    <lineage>
        <taxon>Eukaryota</taxon>
        <taxon>Metazoa</taxon>
        <taxon>Ecdysozoa</taxon>
        <taxon>Nematoda</taxon>
        <taxon>Chromadorea</taxon>
        <taxon>Rhabditida</taxon>
        <taxon>Rhabditina</taxon>
        <taxon>Rhabditomorpha</taxon>
        <taxon>Rhabditoidea</taxon>
        <taxon>Rhabditidae</taxon>
        <taxon>Peloderinae</taxon>
        <taxon>Caenorhabditis</taxon>
    </lineage>
</organism>
<dbReference type="FunFam" id="3.30.160.60:FF:000508">
    <property type="entry name" value="Myeloid zinc finger 1"/>
    <property type="match status" value="1"/>
</dbReference>
<dbReference type="PANTHER" id="PTHR24394">
    <property type="entry name" value="ZINC FINGER PROTEIN"/>
    <property type="match status" value="1"/>
</dbReference>
<keyword evidence="10" id="KW-0539">Nucleus</keyword>
<feature type="domain" description="C2H2-type" evidence="12">
    <location>
        <begin position="139"/>
        <end position="167"/>
    </location>
</feature>
<keyword evidence="8" id="KW-0238">DNA-binding</keyword>
<evidence type="ECO:0000256" key="3">
    <source>
        <dbReference type="ARBA" id="ARBA00022723"/>
    </source>
</evidence>
<keyword evidence="9" id="KW-0804">Transcription</keyword>
<evidence type="ECO:0000256" key="11">
    <source>
        <dbReference type="PROSITE-ProRule" id="PRU00042"/>
    </source>
</evidence>
<dbReference type="GO" id="GO:0000981">
    <property type="term" value="F:DNA-binding transcription factor activity, RNA polymerase II-specific"/>
    <property type="evidence" value="ECO:0007669"/>
    <property type="project" value="TreeGrafter"/>
</dbReference>
<keyword evidence="4" id="KW-0677">Repeat</keyword>
<evidence type="ECO:0000256" key="6">
    <source>
        <dbReference type="ARBA" id="ARBA00022833"/>
    </source>
</evidence>
<dbReference type="FunFam" id="3.30.160.60:FF:000446">
    <property type="entry name" value="Zinc finger protein"/>
    <property type="match status" value="1"/>
</dbReference>
<dbReference type="SMART" id="SM00355">
    <property type="entry name" value="ZnF_C2H2"/>
    <property type="match status" value="4"/>
</dbReference>
<feature type="domain" description="C2H2-type" evidence="12">
    <location>
        <begin position="78"/>
        <end position="105"/>
    </location>
</feature>
<dbReference type="GO" id="GO:0003677">
    <property type="term" value="F:DNA binding"/>
    <property type="evidence" value="ECO:0007669"/>
    <property type="project" value="UniProtKB-KW"/>
</dbReference>
<evidence type="ECO:0000256" key="1">
    <source>
        <dbReference type="ARBA" id="ARBA00004123"/>
    </source>
</evidence>
<accession>A0A8R1HW26</accession>